<keyword evidence="1" id="KW-1133">Transmembrane helix</keyword>
<evidence type="ECO:0000313" key="2">
    <source>
        <dbReference type="EMBL" id="CAB4187168.1"/>
    </source>
</evidence>
<gene>
    <name evidence="2" type="ORF">UFOVP1154_12</name>
    <name evidence="3" type="ORF">UFOVP1341_25</name>
    <name evidence="4" type="ORF">UFOVP1601_2</name>
</gene>
<dbReference type="EMBL" id="LR797469">
    <property type="protein sequence ID" value="CAB4218159.1"/>
    <property type="molecule type" value="Genomic_DNA"/>
</dbReference>
<name>A0A6J5SS67_9CAUD</name>
<reference evidence="4" key="1">
    <citation type="submission" date="2020-05" db="EMBL/GenBank/DDBJ databases">
        <authorList>
            <person name="Chiriac C."/>
            <person name="Salcher M."/>
            <person name="Ghai R."/>
            <person name="Kavagutti S V."/>
        </authorList>
    </citation>
    <scope>NUCLEOTIDE SEQUENCE</scope>
</reference>
<organism evidence="4">
    <name type="scientific">uncultured Caudovirales phage</name>
    <dbReference type="NCBI Taxonomy" id="2100421"/>
    <lineage>
        <taxon>Viruses</taxon>
        <taxon>Duplodnaviria</taxon>
        <taxon>Heunggongvirae</taxon>
        <taxon>Uroviricota</taxon>
        <taxon>Caudoviricetes</taxon>
        <taxon>Peduoviridae</taxon>
        <taxon>Maltschvirus</taxon>
        <taxon>Maltschvirus maltsch</taxon>
    </lineage>
</organism>
<protein>
    <submittedName>
        <fullName evidence="4">Uncharacterized protein</fullName>
    </submittedName>
</protein>
<evidence type="ECO:0000313" key="3">
    <source>
        <dbReference type="EMBL" id="CAB4200180.1"/>
    </source>
</evidence>
<feature type="transmembrane region" description="Helical" evidence="1">
    <location>
        <begin position="17"/>
        <end position="43"/>
    </location>
</feature>
<keyword evidence="1" id="KW-0812">Transmembrane</keyword>
<dbReference type="EMBL" id="LR797107">
    <property type="protein sequence ID" value="CAB4187168.1"/>
    <property type="molecule type" value="Genomic_DNA"/>
</dbReference>
<dbReference type="EMBL" id="LR797292">
    <property type="protein sequence ID" value="CAB4200180.1"/>
    <property type="molecule type" value="Genomic_DNA"/>
</dbReference>
<sequence>MIEKPELDSDLKALNNIALAAFLVCVVAAAAVVLSLAGLVYLLTFKWLW</sequence>
<accession>A0A6J5SS67</accession>
<proteinExistence type="predicted"/>
<evidence type="ECO:0000313" key="4">
    <source>
        <dbReference type="EMBL" id="CAB4218159.1"/>
    </source>
</evidence>
<evidence type="ECO:0000256" key="1">
    <source>
        <dbReference type="SAM" id="Phobius"/>
    </source>
</evidence>
<keyword evidence="1" id="KW-0472">Membrane</keyword>